<dbReference type="Proteomes" id="UP000028999">
    <property type="component" value="Unassembled WGS sequence"/>
</dbReference>
<dbReference type="PaxDb" id="3708-A0A078FE96"/>
<evidence type="ECO:0000313" key="1">
    <source>
        <dbReference type="EMBL" id="CDY11566.1"/>
    </source>
</evidence>
<evidence type="ECO:0000313" key="2">
    <source>
        <dbReference type="Proteomes" id="UP000028999"/>
    </source>
</evidence>
<name>A0A078FE96_BRANA</name>
<dbReference type="AlphaFoldDB" id="A0A078FE96"/>
<protein>
    <submittedName>
        <fullName evidence="1">BnaC06g31730D protein</fullName>
    </submittedName>
</protein>
<reference evidence="1 2" key="1">
    <citation type="journal article" date="2014" name="Science">
        <title>Plant genetics. Early allopolyploid evolution in the post-Neolithic Brassica napus oilseed genome.</title>
        <authorList>
            <person name="Chalhoub B."/>
            <person name="Denoeud F."/>
            <person name="Liu S."/>
            <person name="Parkin I.A."/>
            <person name="Tang H."/>
            <person name="Wang X."/>
            <person name="Chiquet J."/>
            <person name="Belcram H."/>
            <person name="Tong C."/>
            <person name="Samans B."/>
            <person name="Correa M."/>
            <person name="Da Silva C."/>
            <person name="Just J."/>
            <person name="Falentin C."/>
            <person name="Koh C.S."/>
            <person name="Le Clainche I."/>
            <person name="Bernard M."/>
            <person name="Bento P."/>
            <person name="Noel B."/>
            <person name="Labadie K."/>
            <person name="Alberti A."/>
            <person name="Charles M."/>
            <person name="Arnaud D."/>
            <person name="Guo H."/>
            <person name="Daviaud C."/>
            <person name="Alamery S."/>
            <person name="Jabbari K."/>
            <person name="Zhao M."/>
            <person name="Edger P.P."/>
            <person name="Chelaifa H."/>
            <person name="Tack D."/>
            <person name="Lassalle G."/>
            <person name="Mestiri I."/>
            <person name="Schnel N."/>
            <person name="Le Paslier M.C."/>
            <person name="Fan G."/>
            <person name="Renault V."/>
            <person name="Bayer P.E."/>
            <person name="Golicz A.A."/>
            <person name="Manoli S."/>
            <person name="Lee T.H."/>
            <person name="Thi V.H."/>
            <person name="Chalabi S."/>
            <person name="Hu Q."/>
            <person name="Fan C."/>
            <person name="Tollenaere R."/>
            <person name="Lu Y."/>
            <person name="Battail C."/>
            <person name="Shen J."/>
            <person name="Sidebottom C.H."/>
            <person name="Wang X."/>
            <person name="Canaguier A."/>
            <person name="Chauveau A."/>
            <person name="Berard A."/>
            <person name="Deniot G."/>
            <person name="Guan M."/>
            <person name="Liu Z."/>
            <person name="Sun F."/>
            <person name="Lim Y.P."/>
            <person name="Lyons E."/>
            <person name="Town C.D."/>
            <person name="Bancroft I."/>
            <person name="Wang X."/>
            <person name="Meng J."/>
            <person name="Ma J."/>
            <person name="Pires J.C."/>
            <person name="King G.J."/>
            <person name="Brunel D."/>
            <person name="Delourme R."/>
            <person name="Renard M."/>
            <person name="Aury J.M."/>
            <person name="Adams K.L."/>
            <person name="Batley J."/>
            <person name="Snowdon R.J."/>
            <person name="Tost J."/>
            <person name="Edwards D."/>
            <person name="Zhou Y."/>
            <person name="Hua W."/>
            <person name="Sharpe A.G."/>
            <person name="Paterson A.H."/>
            <person name="Guan C."/>
            <person name="Wincker P."/>
        </authorList>
    </citation>
    <scope>NUCLEOTIDE SEQUENCE [LARGE SCALE GENOMIC DNA]</scope>
    <source>
        <strain evidence="2">cv. Darmor-bzh</strain>
    </source>
</reference>
<accession>A0A078FE96</accession>
<dbReference type="EMBL" id="LK032012">
    <property type="protein sequence ID" value="CDY11566.1"/>
    <property type="molecule type" value="Genomic_DNA"/>
</dbReference>
<organism evidence="1 2">
    <name type="scientific">Brassica napus</name>
    <name type="common">Rape</name>
    <dbReference type="NCBI Taxonomy" id="3708"/>
    <lineage>
        <taxon>Eukaryota</taxon>
        <taxon>Viridiplantae</taxon>
        <taxon>Streptophyta</taxon>
        <taxon>Embryophyta</taxon>
        <taxon>Tracheophyta</taxon>
        <taxon>Spermatophyta</taxon>
        <taxon>Magnoliopsida</taxon>
        <taxon>eudicotyledons</taxon>
        <taxon>Gunneridae</taxon>
        <taxon>Pentapetalae</taxon>
        <taxon>rosids</taxon>
        <taxon>malvids</taxon>
        <taxon>Brassicales</taxon>
        <taxon>Brassicaceae</taxon>
        <taxon>Brassiceae</taxon>
        <taxon>Brassica</taxon>
    </lineage>
</organism>
<gene>
    <name evidence="1" type="primary">BnaC06g31730D</name>
    <name evidence="1" type="ORF">GSBRNA2T00049671001</name>
</gene>
<proteinExistence type="predicted"/>
<dbReference type="Gramene" id="CDY11566">
    <property type="protein sequence ID" value="CDY11566"/>
    <property type="gene ID" value="GSBRNA2T00049671001"/>
</dbReference>
<keyword evidence="2" id="KW-1185">Reference proteome</keyword>
<sequence length="72" mass="8476">MYFFINRRRFNHLTSTPVEPRLAGVGPFNFRVLLSFFVSAQVQDLAFRSPLVKPVLGQRCLQFLRFRQESDL</sequence>